<feature type="signal peptide" evidence="1">
    <location>
        <begin position="1"/>
        <end position="18"/>
    </location>
</feature>
<evidence type="ECO:0000313" key="2">
    <source>
        <dbReference type="EMBL" id="UOF01137.1"/>
    </source>
</evidence>
<accession>A0ABY4C884</accession>
<name>A0ABY4C884_9BACT</name>
<feature type="chain" id="PRO_5045464551" evidence="1">
    <location>
        <begin position="19"/>
        <end position="130"/>
    </location>
</feature>
<dbReference type="InterPro" id="IPR013783">
    <property type="entry name" value="Ig-like_fold"/>
</dbReference>
<sequence length="130" mass="14716">MKSLLVIMMLLVSAVSFAEPVQTLSVTPVPGDSRDEYLHYNFGTSFVHSTKFVDFQLRAEGPEPTQIRGVALYGNGFWGETNCPPTLFPGQFCTARVYFRPSFTGHHHGDLIFHLYNKNIYVRLFANAIR</sequence>
<organism evidence="2 3">
    <name type="scientific">Bdellovibrio reynosensis</name>
    <dbReference type="NCBI Taxonomy" id="2835041"/>
    <lineage>
        <taxon>Bacteria</taxon>
        <taxon>Pseudomonadati</taxon>
        <taxon>Bdellovibrionota</taxon>
        <taxon>Bdellovibrionia</taxon>
        <taxon>Bdellovibrionales</taxon>
        <taxon>Pseudobdellovibrionaceae</taxon>
        <taxon>Bdellovibrio</taxon>
    </lineage>
</organism>
<reference evidence="2" key="1">
    <citation type="submission" date="2022-03" db="EMBL/GenBank/DDBJ databases">
        <title>Genome Identification and Characterization of new species Bdellovibrio reynosense LBG001 sp. nov. from a Mexico soil sample.</title>
        <authorList>
            <person name="Camilli A."/>
            <person name="Ajao Y."/>
            <person name="Guo X."/>
        </authorList>
    </citation>
    <scope>NUCLEOTIDE SEQUENCE</scope>
    <source>
        <strain evidence="2">LBG001</strain>
    </source>
</reference>
<evidence type="ECO:0000313" key="3">
    <source>
        <dbReference type="Proteomes" id="UP000830116"/>
    </source>
</evidence>
<evidence type="ECO:0000256" key="1">
    <source>
        <dbReference type="SAM" id="SignalP"/>
    </source>
</evidence>
<proteinExistence type="predicted"/>
<dbReference type="RefSeq" id="WP_243537466.1">
    <property type="nucleotide sequence ID" value="NZ_CP093442.1"/>
</dbReference>
<gene>
    <name evidence="2" type="ORF">MNR06_15670</name>
</gene>
<dbReference type="Proteomes" id="UP000830116">
    <property type="component" value="Chromosome"/>
</dbReference>
<dbReference type="Gene3D" id="2.60.40.10">
    <property type="entry name" value="Immunoglobulins"/>
    <property type="match status" value="1"/>
</dbReference>
<keyword evidence="3" id="KW-1185">Reference proteome</keyword>
<protein>
    <submittedName>
        <fullName evidence="2">Uncharacterized protein</fullName>
    </submittedName>
</protein>
<keyword evidence="1" id="KW-0732">Signal</keyword>
<dbReference type="EMBL" id="CP093442">
    <property type="protein sequence ID" value="UOF01137.1"/>
    <property type="molecule type" value="Genomic_DNA"/>
</dbReference>